<sequence>VDEYKYWPKEKMNKPRDQFEYDEWCRVGRYLDNAVIGQNWEAVAKAREIVATRAFMLRVAKREGWSVAAEIRDSSDDDPMDAYFQDKLISARQLAKNKRSKVENSAGTSGTVVASLLVGFGNLATNQTVQWPVFQQPIQQQFQPVQSSLAPNLTPFQSIQPTFGLNVTPGYGNVMPDQSPYQQQYRKRGHIAWDCPQKKSGQSFRRAESGRKSRREKSGEKDSFRIIKEVLEGGYKTRGTSDGMVGERDTTFSKRREIVSTNEGAETDRVYRGRVEMGGARIGKADEDGSDLWFDSGYGKRGGRGAGRENREGERGAKQGGEFSNDSSKKIGIIGRENSEFCMGVSAGTSEVHGILRYNRCGKSEKMEIGQKCAVNEQGVRGCEMVEEKPGEMEWQTGVEAGSSKSGVCGCIDDRMVWDLYGIQGSRELATTVQCGRNSAVGKFGDNESPGVVCRSVEALLGDLVHRQQNGVEDSGVWGKLPVAKRHCK</sequence>
<dbReference type="EMBL" id="CAJVQB010064319">
    <property type="protein sequence ID" value="CAG8840974.1"/>
    <property type="molecule type" value="Genomic_DNA"/>
</dbReference>
<comment type="caution">
    <text evidence="2">The sequence shown here is derived from an EMBL/GenBank/DDBJ whole genome shotgun (WGS) entry which is preliminary data.</text>
</comment>
<evidence type="ECO:0000313" key="2">
    <source>
        <dbReference type="EMBL" id="CAG8840974.1"/>
    </source>
</evidence>
<evidence type="ECO:0000256" key="1">
    <source>
        <dbReference type="SAM" id="MobiDB-lite"/>
    </source>
</evidence>
<accession>A0ABN7WUS3</accession>
<proteinExistence type="predicted"/>
<protein>
    <submittedName>
        <fullName evidence="2">11770_t:CDS:1</fullName>
    </submittedName>
</protein>
<name>A0ABN7WUS3_GIGMA</name>
<evidence type="ECO:0000313" key="3">
    <source>
        <dbReference type="Proteomes" id="UP000789901"/>
    </source>
</evidence>
<reference evidence="2 3" key="1">
    <citation type="submission" date="2021-06" db="EMBL/GenBank/DDBJ databases">
        <authorList>
            <person name="Kallberg Y."/>
            <person name="Tangrot J."/>
            <person name="Rosling A."/>
        </authorList>
    </citation>
    <scope>NUCLEOTIDE SEQUENCE [LARGE SCALE GENOMIC DNA]</scope>
    <source>
        <strain evidence="2 3">120-4 pot B 10/14</strain>
    </source>
</reference>
<organism evidence="2 3">
    <name type="scientific">Gigaspora margarita</name>
    <dbReference type="NCBI Taxonomy" id="4874"/>
    <lineage>
        <taxon>Eukaryota</taxon>
        <taxon>Fungi</taxon>
        <taxon>Fungi incertae sedis</taxon>
        <taxon>Mucoromycota</taxon>
        <taxon>Glomeromycotina</taxon>
        <taxon>Glomeromycetes</taxon>
        <taxon>Diversisporales</taxon>
        <taxon>Gigasporaceae</taxon>
        <taxon>Gigaspora</taxon>
    </lineage>
</organism>
<feature type="non-terminal residue" evidence="2">
    <location>
        <position position="1"/>
    </location>
</feature>
<dbReference type="Proteomes" id="UP000789901">
    <property type="component" value="Unassembled WGS sequence"/>
</dbReference>
<keyword evidence="3" id="KW-1185">Reference proteome</keyword>
<feature type="region of interest" description="Disordered" evidence="1">
    <location>
        <begin position="299"/>
        <end position="329"/>
    </location>
</feature>
<feature type="compositionally biased region" description="Basic and acidic residues" evidence="1">
    <location>
        <begin position="205"/>
        <end position="221"/>
    </location>
</feature>
<feature type="non-terminal residue" evidence="2">
    <location>
        <position position="489"/>
    </location>
</feature>
<feature type="compositionally biased region" description="Basic and acidic residues" evidence="1">
    <location>
        <begin position="306"/>
        <end position="317"/>
    </location>
</feature>
<gene>
    <name evidence="2" type="ORF">GMARGA_LOCUS35181</name>
</gene>
<feature type="region of interest" description="Disordered" evidence="1">
    <location>
        <begin position="196"/>
        <end position="221"/>
    </location>
</feature>